<dbReference type="PANTHER" id="PTHR43132">
    <property type="entry name" value="ARSENICAL RESISTANCE OPERON REPRESSOR ARSR-RELATED"/>
    <property type="match status" value="1"/>
</dbReference>
<evidence type="ECO:0000256" key="3">
    <source>
        <dbReference type="ARBA" id="ARBA00023163"/>
    </source>
</evidence>
<dbReference type="InterPro" id="IPR051011">
    <property type="entry name" value="Metal_resp_trans_reg"/>
</dbReference>
<dbReference type="AlphaFoldDB" id="F7XN77"/>
<name>F7XN77_METZD</name>
<dbReference type="RefSeq" id="WP_013897473.1">
    <property type="nucleotide sequence ID" value="NC_015676.1"/>
</dbReference>
<dbReference type="InterPro" id="IPR036390">
    <property type="entry name" value="WH_DNA-bd_sf"/>
</dbReference>
<keyword evidence="2" id="KW-0238">DNA-binding</keyword>
<dbReference type="KEGG" id="mzh:Mzhil_0154"/>
<dbReference type="InterPro" id="IPR011991">
    <property type="entry name" value="ArsR-like_HTH"/>
</dbReference>
<dbReference type="GO" id="GO:0003700">
    <property type="term" value="F:DNA-binding transcription factor activity"/>
    <property type="evidence" value="ECO:0007669"/>
    <property type="project" value="InterPro"/>
</dbReference>
<gene>
    <name evidence="5" type="ordered locus">Mzhil_0154</name>
</gene>
<evidence type="ECO:0000256" key="1">
    <source>
        <dbReference type="ARBA" id="ARBA00023015"/>
    </source>
</evidence>
<feature type="domain" description="HTH arsR-type" evidence="4">
    <location>
        <begin position="21"/>
        <end position="115"/>
    </location>
</feature>
<accession>F7XN77</accession>
<dbReference type="NCBIfam" id="NF033788">
    <property type="entry name" value="HTH_metalloreg"/>
    <property type="match status" value="1"/>
</dbReference>
<proteinExistence type="predicted"/>
<dbReference type="PROSITE" id="PS50987">
    <property type="entry name" value="HTH_ARSR_2"/>
    <property type="match status" value="1"/>
</dbReference>
<organism evidence="5 6">
    <name type="scientific">Methanosalsum zhilinae (strain DSM 4017 / NBRC 107636 / OCM 62 / WeN5)</name>
    <name type="common">Methanohalophilus zhilinae</name>
    <dbReference type="NCBI Taxonomy" id="679901"/>
    <lineage>
        <taxon>Archaea</taxon>
        <taxon>Methanobacteriati</taxon>
        <taxon>Methanobacteriota</taxon>
        <taxon>Stenosarchaea group</taxon>
        <taxon>Methanomicrobia</taxon>
        <taxon>Methanosarcinales</taxon>
        <taxon>Methanosarcinaceae</taxon>
        <taxon>Methanosalsum</taxon>
    </lineage>
</organism>
<sequence>MSVSCERIDRKLINEMVSHIPGNEALDRMVTIFHILQSDTRLRILFLLSQKQMCVCELEAGLDVTQSAISHSLSIMKNAGIVGVKREGRFAIYFIHDEEIRKMMQICRKYAEERSR</sequence>
<dbReference type="OrthoDB" id="46231at2157"/>
<dbReference type="CDD" id="cd00090">
    <property type="entry name" value="HTH_ARSR"/>
    <property type="match status" value="1"/>
</dbReference>
<evidence type="ECO:0000313" key="5">
    <source>
        <dbReference type="EMBL" id="AEH60034.1"/>
    </source>
</evidence>
<dbReference type="PANTHER" id="PTHR43132:SF2">
    <property type="entry name" value="ARSENICAL RESISTANCE OPERON REPRESSOR ARSR-RELATED"/>
    <property type="match status" value="1"/>
</dbReference>
<dbReference type="SUPFAM" id="SSF46785">
    <property type="entry name" value="Winged helix' DNA-binding domain"/>
    <property type="match status" value="1"/>
</dbReference>
<dbReference type="PRINTS" id="PR00778">
    <property type="entry name" value="HTHARSR"/>
</dbReference>
<keyword evidence="3" id="KW-0804">Transcription</keyword>
<dbReference type="GO" id="GO:0003677">
    <property type="term" value="F:DNA binding"/>
    <property type="evidence" value="ECO:0007669"/>
    <property type="project" value="UniProtKB-KW"/>
</dbReference>
<dbReference type="Proteomes" id="UP000006622">
    <property type="component" value="Chromosome"/>
</dbReference>
<dbReference type="Pfam" id="PF01022">
    <property type="entry name" value="HTH_5"/>
    <property type="match status" value="1"/>
</dbReference>
<dbReference type="InterPro" id="IPR036388">
    <property type="entry name" value="WH-like_DNA-bd_sf"/>
</dbReference>
<evidence type="ECO:0000259" key="4">
    <source>
        <dbReference type="PROSITE" id="PS50987"/>
    </source>
</evidence>
<dbReference type="STRING" id="679901.Mzhil_0154"/>
<dbReference type="EMBL" id="CP002101">
    <property type="protein sequence ID" value="AEH60034.1"/>
    <property type="molecule type" value="Genomic_DNA"/>
</dbReference>
<dbReference type="GeneID" id="10821750"/>
<evidence type="ECO:0000256" key="2">
    <source>
        <dbReference type="ARBA" id="ARBA00023125"/>
    </source>
</evidence>
<protein>
    <submittedName>
        <fullName evidence="5">Transcriptional regulator, ArsR family</fullName>
    </submittedName>
</protein>
<dbReference type="InterPro" id="IPR001845">
    <property type="entry name" value="HTH_ArsR_DNA-bd_dom"/>
</dbReference>
<reference evidence="5" key="1">
    <citation type="submission" date="2010-07" db="EMBL/GenBank/DDBJ databases">
        <title>The complete genome of Methanosalsum zhilinae DSM 4017.</title>
        <authorList>
            <consortium name="US DOE Joint Genome Institute (JGI-PGF)"/>
            <person name="Lucas S."/>
            <person name="Copeland A."/>
            <person name="Lapidus A."/>
            <person name="Glavina del Rio T."/>
            <person name="Dalin E."/>
            <person name="Tice H."/>
            <person name="Bruce D."/>
            <person name="Goodwin L."/>
            <person name="Pitluck S."/>
            <person name="Kyrpides N."/>
            <person name="Mavromatis K."/>
            <person name="Ovchinnikova G."/>
            <person name="Daligault H."/>
            <person name="Detter J.C."/>
            <person name="Han C."/>
            <person name="Tapia R."/>
            <person name="Larimer F."/>
            <person name="Land M."/>
            <person name="Hauser L."/>
            <person name="Markowitz V."/>
            <person name="Cheng J.-F."/>
            <person name="Hugenholtz P."/>
            <person name="Woyke T."/>
            <person name="Wu D."/>
            <person name="Spring S."/>
            <person name="Schueler E."/>
            <person name="Brambilla E."/>
            <person name="Klenk H.-P."/>
            <person name="Eisen J.A."/>
        </authorList>
    </citation>
    <scope>NUCLEOTIDE SEQUENCE</scope>
    <source>
        <strain evidence="5">DSM 4017</strain>
    </source>
</reference>
<dbReference type="SMART" id="SM00418">
    <property type="entry name" value="HTH_ARSR"/>
    <property type="match status" value="1"/>
</dbReference>
<keyword evidence="1" id="KW-0805">Transcription regulation</keyword>
<keyword evidence="6" id="KW-1185">Reference proteome</keyword>
<evidence type="ECO:0000313" key="6">
    <source>
        <dbReference type="Proteomes" id="UP000006622"/>
    </source>
</evidence>
<dbReference type="Gene3D" id="1.10.10.10">
    <property type="entry name" value="Winged helix-like DNA-binding domain superfamily/Winged helix DNA-binding domain"/>
    <property type="match status" value="1"/>
</dbReference>
<dbReference type="HOGENOM" id="CLU_097806_7_3_2"/>